<dbReference type="Proteomes" id="UP000601768">
    <property type="component" value="Unassembled WGS sequence"/>
</dbReference>
<feature type="transmembrane region" description="Helical" evidence="1">
    <location>
        <begin position="86"/>
        <end position="104"/>
    </location>
</feature>
<dbReference type="PROSITE" id="PS51257">
    <property type="entry name" value="PROKAR_LIPOPROTEIN"/>
    <property type="match status" value="1"/>
</dbReference>
<dbReference type="InterPro" id="IPR021306">
    <property type="entry name" value="DUF2878"/>
</dbReference>
<feature type="transmembrane region" description="Helical" evidence="1">
    <location>
        <begin position="12"/>
        <end position="36"/>
    </location>
</feature>
<keyword evidence="1" id="KW-0472">Membrane</keyword>
<accession>A0A8J6IR02</accession>
<evidence type="ECO:0000313" key="3">
    <source>
        <dbReference type="Proteomes" id="UP000601768"/>
    </source>
</evidence>
<sequence>MTKPLLSAILFQLFWFACVLGGNQVALVAFVIYLTLHWRLLMQSSNEFLLISLFIATGALVDGVLIARDVIGFGATESQFWVLPPLWLLCLWGGAGSLFSHALVWGQKWPWVLYLAGAATTPLSYLAGAKLTDVVIAEPLWQSYLILATVWLFMMIFGRGFAARRIGQNRLTRDAVASFENPQKKALIAPFSQAWFAYFLEERPPKRLLNFSIRPPLSTLRCLPV</sequence>
<feature type="transmembrane region" description="Helical" evidence="1">
    <location>
        <begin position="48"/>
        <end position="66"/>
    </location>
</feature>
<comment type="caution">
    <text evidence="2">The sequence shown here is derived from an EMBL/GenBank/DDBJ whole genome shotgun (WGS) entry which is preliminary data.</text>
</comment>
<dbReference type="Pfam" id="PF11086">
    <property type="entry name" value="DUF2878"/>
    <property type="match status" value="1"/>
</dbReference>
<name>A0A8J6IR02_9ALTE</name>
<keyword evidence="3" id="KW-1185">Reference proteome</keyword>
<reference evidence="2" key="2">
    <citation type="submission" date="2020-08" db="EMBL/GenBank/DDBJ databases">
        <authorList>
            <person name="Lai Q."/>
        </authorList>
    </citation>
    <scope>NUCLEOTIDE SEQUENCE</scope>
    <source>
        <strain evidence="2">S27-2</strain>
    </source>
</reference>
<keyword evidence="1" id="KW-1133">Transmembrane helix</keyword>
<feature type="transmembrane region" description="Helical" evidence="1">
    <location>
        <begin position="141"/>
        <end position="162"/>
    </location>
</feature>
<dbReference type="RefSeq" id="WP_186506448.1">
    <property type="nucleotide sequence ID" value="NZ_JACNEP010000006.1"/>
</dbReference>
<evidence type="ECO:0000313" key="2">
    <source>
        <dbReference type="EMBL" id="MBC3765970.1"/>
    </source>
</evidence>
<protein>
    <submittedName>
        <fullName evidence="2">DUF2878 domain-containing protein</fullName>
    </submittedName>
</protein>
<dbReference type="AlphaFoldDB" id="A0A8J6IR02"/>
<keyword evidence="1" id="KW-0812">Transmembrane</keyword>
<feature type="transmembrane region" description="Helical" evidence="1">
    <location>
        <begin position="111"/>
        <end position="129"/>
    </location>
</feature>
<evidence type="ECO:0000256" key="1">
    <source>
        <dbReference type="SAM" id="Phobius"/>
    </source>
</evidence>
<reference evidence="2" key="1">
    <citation type="journal article" date="2018" name="Int. J. Syst. Evol. Microbiol.">
        <title>Neptunicella marina gen. nov., sp. nov., isolated from surface seawater.</title>
        <authorList>
            <person name="Liu X."/>
            <person name="Lai Q."/>
            <person name="Du Y."/>
            <person name="Zhang X."/>
            <person name="Liu Z."/>
            <person name="Sun F."/>
            <person name="Shao Z."/>
        </authorList>
    </citation>
    <scope>NUCLEOTIDE SEQUENCE</scope>
    <source>
        <strain evidence="2">S27-2</strain>
    </source>
</reference>
<gene>
    <name evidence="2" type="ORF">H8B19_08775</name>
</gene>
<dbReference type="EMBL" id="JACNEP010000006">
    <property type="protein sequence ID" value="MBC3765970.1"/>
    <property type="molecule type" value="Genomic_DNA"/>
</dbReference>
<proteinExistence type="predicted"/>
<organism evidence="2 3">
    <name type="scientific">Neptunicella marina</name>
    <dbReference type="NCBI Taxonomy" id="2125989"/>
    <lineage>
        <taxon>Bacteria</taxon>
        <taxon>Pseudomonadati</taxon>
        <taxon>Pseudomonadota</taxon>
        <taxon>Gammaproteobacteria</taxon>
        <taxon>Alteromonadales</taxon>
        <taxon>Alteromonadaceae</taxon>
        <taxon>Neptunicella</taxon>
    </lineage>
</organism>